<dbReference type="Pfam" id="PF01367">
    <property type="entry name" value="5_3_exonuc"/>
    <property type="match status" value="1"/>
</dbReference>
<dbReference type="InterPro" id="IPR008918">
    <property type="entry name" value="HhH2"/>
</dbReference>
<dbReference type="EMBL" id="CACVAY010000139">
    <property type="protein sequence ID" value="CAA6826903.1"/>
    <property type="molecule type" value="Genomic_DNA"/>
</dbReference>
<proteinExistence type="predicted"/>
<accession>A0A6S6UDF8</accession>
<dbReference type="GO" id="GO:0003677">
    <property type="term" value="F:DNA binding"/>
    <property type="evidence" value="ECO:0007669"/>
    <property type="project" value="UniProtKB-KW"/>
</dbReference>
<dbReference type="Pfam" id="PF02739">
    <property type="entry name" value="5_3_exonuc_N"/>
    <property type="match status" value="1"/>
</dbReference>
<dbReference type="Gene3D" id="1.10.150.20">
    <property type="entry name" value="5' to 3' exonuclease, C-terminal subdomain"/>
    <property type="match status" value="1"/>
</dbReference>
<evidence type="ECO:0000256" key="3">
    <source>
        <dbReference type="ARBA" id="ARBA00023125"/>
    </source>
</evidence>
<dbReference type="EC" id="2.7.7.7" evidence="5"/>
<keyword evidence="3" id="KW-0238">DNA-binding</keyword>
<dbReference type="SUPFAM" id="SSF88723">
    <property type="entry name" value="PIN domain-like"/>
    <property type="match status" value="1"/>
</dbReference>
<keyword evidence="1" id="KW-0540">Nuclease</keyword>
<keyword evidence="5" id="KW-0548">Nucleotidyltransferase</keyword>
<name>A0A6S6UDF8_9GAMM</name>
<reference evidence="5" key="1">
    <citation type="submission" date="2020-01" db="EMBL/GenBank/DDBJ databases">
        <authorList>
            <person name="Meier V. D."/>
            <person name="Meier V D."/>
        </authorList>
    </citation>
    <scope>NUCLEOTIDE SEQUENCE</scope>
    <source>
        <strain evidence="5">HLG_WM_MAG_07</strain>
    </source>
</reference>
<dbReference type="Gene3D" id="3.40.50.1010">
    <property type="entry name" value="5'-nuclease"/>
    <property type="match status" value="1"/>
</dbReference>
<dbReference type="SMART" id="SM00475">
    <property type="entry name" value="53EXOc"/>
    <property type="match status" value="1"/>
</dbReference>
<feature type="domain" description="5'-3' exonuclease" evidence="4">
    <location>
        <begin position="2"/>
        <end position="270"/>
    </location>
</feature>
<evidence type="ECO:0000256" key="1">
    <source>
        <dbReference type="ARBA" id="ARBA00022722"/>
    </source>
</evidence>
<evidence type="ECO:0000313" key="5">
    <source>
        <dbReference type="EMBL" id="CAA6826903.1"/>
    </source>
</evidence>
<dbReference type="AlphaFoldDB" id="A0A6S6UDF8"/>
<protein>
    <submittedName>
        <fullName evidence="5">DNA polymerase I (EC)</fullName>
        <ecNumber evidence="5">2.7.7.7</ecNumber>
    </submittedName>
</protein>
<dbReference type="GO" id="GO:0003887">
    <property type="term" value="F:DNA-directed DNA polymerase activity"/>
    <property type="evidence" value="ECO:0007669"/>
    <property type="project" value="UniProtKB-EC"/>
</dbReference>
<dbReference type="PANTHER" id="PTHR42646:SF2">
    <property type="entry name" value="5'-3' EXONUCLEASE FAMILY PROTEIN"/>
    <property type="match status" value="1"/>
</dbReference>
<dbReference type="InterPro" id="IPR029060">
    <property type="entry name" value="PIN-like_dom_sf"/>
</dbReference>
<dbReference type="GO" id="GO:0017108">
    <property type="term" value="F:5'-flap endonuclease activity"/>
    <property type="evidence" value="ECO:0007669"/>
    <property type="project" value="InterPro"/>
</dbReference>
<dbReference type="InterPro" id="IPR038969">
    <property type="entry name" value="FEN"/>
</dbReference>
<dbReference type="SMART" id="SM00279">
    <property type="entry name" value="HhH2"/>
    <property type="match status" value="1"/>
</dbReference>
<dbReference type="InterPro" id="IPR020045">
    <property type="entry name" value="DNA_polI_H3TH"/>
</dbReference>
<dbReference type="GO" id="GO:0033567">
    <property type="term" value="P:DNA replication, Okazaki fragment processing"/>
    <property type="evidence" value="ECO:0007669"/>
    <property type="project" value="InterPro"/>
</dbReference>
<dbReference type="InterPro" id="IPR036279">
    <property type="entry name" value="5-3_exonuclease_C_sf"/>
</dbReference>
<dbReference type="FunFam" id="1.10.150.20:FF:000003">
    <property type="entry name" value="DNA polymerase I"/>
    <property type="match status" value="1"/>
</dbReference>
<keyword evidence="5" id="KW-0808">Transferase</keyword>
<dbReference type="PANTHER" id="PTHR42646">
    <property type="entry name" value="FLAP ENDONUCLEASE XNI"/>
    <property type="match status" value="1"/>
</dbReference>
<dbReference type="InterPro" id="IPR002421">
    <property type="entry name" value="5-3_exonuclease"/>
</dbReference>
<sequence>MNRCWLVDSSIYVFRAWFQQGEEFVDVDGNSVGAVHGFIDFVDKLMRTEQPQHIGFAFDESLSKSHRKNLYPDYKSNRRKAPDNLRYQFQCCREYLRVSGLVEAASNTYEADDVIATWANHYRRKQFAYHVISADKDLAQLIGVQDTLWDYGRDQPINEKKITKQFKVRPDQIADLLALAGDKADNIPGVPGVGMATAAKLLIKFETISQLLTSISDIGNMKFRGAKQIQELVSKHQEAILCYQQLTRLHASVPDIAMDLQLNSEVSAKEKLLFLQRINK</sequence>
<dbReference type="GO" id="GO:0008409">
    <property type="term" value="F:5'-3' exonuclease activity"/>
    <property type="evidence" value="ECO:0007669"/>
    <property type="project" value="InterPro"/>
</dbReference>
<dbReference type="SUPFAM" id="SSF47807">
    <property type="entry name" value="5' to 3' exonuclease, C-terminal subdomain"/>
    <property type="match status" value="1"/>
</dbReference>
<evidence type="ECO:0000256" key="2">
    <source>
        <dbReference type="ARBA" id="ARBA00022801"/>
    </source>
</evidence>
<dbReference type="CDD" id="cd09898">
    <property type="entry name" value="H3TH_53EXO"/>
    <property type="match status" value="1"/>
</dbReference>
<gene>
    <name evidence="5" type="ORF">HELGO_WM8318</name>
</gene>
<keyword evidence="2" id="KW-0378">Hydrolase</keyword>
<organism evidence="5">
    <name type="scientific">uncultured Thiotrichaceae bacterium</name>
    <dbReference type="NCBI Taxonomy" id="298394"/>
    <lineage>
        <taxon>Bacteria</taxon>
        <taxon>Pseudomonadati</taxon>
        <taxon>Pseudomonadota</taxon>
        <taxon>Gammaproteobacteria</taxon>
        <taxon>Thiotrichales</taxon>
        <taxon>Thiotrichaceae</taxon>
        <taxon>environmental samples</taxon>
    </lineage>
</organism>
<dbReference type="InterPro" id="IPR020046">
    <property type="entry name" value="5-3_exonucl_a-hlix_arch_N"/>
</dbReference>
<evidence type="ECO:0000259" key="4">
    <source>
        <dbReference type="SMART" id="SM00475"/>
    </source>
</evidence>
<dbReference type="CDD" id="cd09859">
    <property type="entry name" value="PIN_53EXO"/>
    <property type="match status" value="1"/>
</dbReference>